<evidence type="ECO:0000313" key="2">
    <source>
        <dbReference type="EMBL" id="OYQ36843.1"/>
    </source>
</evidence>
<proteinExistence type="predicted"/>
<protein>
    <recommendedName>
        <fullName evidence="1">AAA+ ATPase domain-containing protein</fullName>
    </recommendedName>
</protein>
<reference evidence="2 3" key="1">
    <citation type="submission" date="2017-07" db="EMBL/GenBank/DDBJ databases">
        <title>Niveispirillum cyanobacteriorum sp. nov., isolated from cyanobacterial aggregates in a eutrophic lake.</title>
        <authorList>
            <person name="Cai H."/>
        </authorList>
    </citation>
    <scope>NUCLEOTIDE SEQUENCE [LARGE SCALE GENOMIC DNA]</scope>
    <source>
        <strain evidence="3">TH1-14</strain>
    </source>
</reference>
<dbReference type="Pfam" id="PF13087">
    <property type="entry name" value="AAA_12"/>
    <property type="match status" value="1"/>
</dbReference>
<dbReference type="InterPro" id="IPR045055">
    <property type="entry name" value="DNA2/NAM7-like"/>
</dbReference>
<dbReference type="RefSeq" id="WP_094453777.1">
    <property type="nucleotide sequence ID" value="NZ_NOXU01000020.1"/>
</dbReference>
<organism evidence="2 3">
    <name type="scientific">Niveispirillum lacus</name>
    <dbReference type="NCBI Taxonomy" id="1981099"/>
    <lineage>
        <taxon>Bacteria</taxon>
        <taxon>Pseudomonadati</taxon>
        <taxon>Pseudomonadota</taxon>
        <taxon>Alphaproteobacteria</taxon>
        <taxon>Rhodospirillales</taxon>
        <taxon>Azospirillaceae</taxon>
        <taxon>Niveispirillum</taxon>
    </lineage>
</organism>
<dbReference type="InterPro" id="IPR027417">
    <property type="entry name" value="P-loop_NTPase"/>
</dbReference>
<dbReference type="SMART" id="SM00382">
    <property type="entry name" value="AAA"/>
    <property type="match status" value="1"/>
</dbReference>
<evidence type="ECO:0000259" key="1">
    <source>
        <dbReference type="SMART" id="SM00382"/>
    </source>
</evidence>
<name>A0A255Z5N2_9PROT</name>
<dbReference type="Gene3D" id="3.40.50.300">
    <property type="entry name" value="P-loop containing nucleotide triphosphate hydrolases"/>
    <property type="match status" value="2"/>
</dbReference>
<dbReference type="GO" id="GO:0004386">
    <property type="term" value="F:helicase activity"/>
    <property type="evidence" value="ECO:0007669"/>
    <property type="project" value="InterPro"/>
</dbReference>
<evidence type="ECO:0000313" key="3">
    <source>
        <dbReference type="Proteomes" id="UP000216998"/>
    </source>
</evidence>
<dbReference type="PANTHER" id="PTHR10887:SF495">
    <property type="entry name" value="HELICASE SENATAXIN ISOFORM X1-RELATED"/>
    <property type="match status" value="1"/>
</dbReference>
<sequence length="1039" mass="115348">MIHLALAGISMGAMAVQWWLGDKTEEQRRELLKLEREREDILAADAQRRRTLLGPWMAQVRLLIAAEIEMREQIEPELRAALKQASALAAHHLRPVGENALRRTIMELEHAVGIVEAERAHLEWFRYSLPTGVEDLFSLERLQMPTDYPARGALLQLEAGTKVHRGYVLRGNHCGELVAVHDVDHHSRTASVCPLRGELLRLARNGTTAFEVTVEGRMRDGLRVSITPSLDTGVEGGPPTRIEFRLPLERSDPRGNTSPGAPLSVFSRPWVWAEIDRAVCARPGTELLDVGFSPTVRREAKEWSPIPLACRTEQLLELQEAWDRIEKSGALSRPWRVSMQDQGVFVFQVGEVALRMRCKEGADCFQLLAVDDAGPRPPTSVRIHAEVGVFVPGSGAEQELTPGLFQEFMDMLAEELANQRINLMDRHTALHLRKMQVLFEDLRDMAERDARVEVFATGRRRAGKAARCIVLQRPLPAWLLEADAEPLRVEGVDAVGQKMPLRALKVFDDALGLVEISFHDANADAHALRYLAVVGASYTQEIMARSAGSALEKRFVSPTVRADLFHLEEGPANTTRSHANTPSTIIDTALADEGVFAVWGPPGTGKTTLVVALLRRFLTDWESSGKPLPARVLVVAPTHVAVNEVMQRLLKEAPGLAERIVRYVAQASRIEGTSLVNCSQDRLIESWRASALAPASGVHPGWRALIEGDDGTLARGVREALSRWILAGREVHAVTSMGMSRADFALLDKEFDLVVFDEAGKAFAPEILLPAMRAHRLVLVGDHKQLPPTVTEEMLGDDGTNRLDPQEVEALLRDSYFHHLFQSLPDSHKAMLAVQHRMHPKIGAAVSELFYEGRLKSSRQDTDWALTRQRLTIVDCSDVPEYRHRFVQGKSLENEFERRVAVELVAALATDGACLVICPYQAQRVAVEHEIRRRCLEHRVQTTTVDAVQGGEADIVLLLMTRSGGNTNFLLDENRMNVALSRARECAIVIGHVRALTVREANPISRLLIHGKGACSLLHLRVPAEGSIQEDIVRQVVCG</sequence>
<dbReference type="InterPro" id="IPR047187">
    <property type="entry name" value="SF1_C_Upf1"/>
</dbReference>
<dbReference type="AlphaFoldDB" id="A0A255Z5N2"/>
<keyword evidence="3" id="KW-1185">Reference proteome</keyword>
<dbReference type="EMBL" id="NOXU01000020">
    <property type="protein sequence ID" value="OYQ36843.1"/>
    <property type="molecule type" value="Genomic_DNA"/>
</dbReference>
<dbReference type="PANTHER" id="PTHR10887">
    <property type="entry name" value="DNA2/NAM7 HELICASE FAMILY"/>
    <property type="match status" value="1"/>
</dbReference>
<comment type="caution">
    <text evidence="2">The sequence shown here is derived from an EMBL/GenBank/DDBJ whole genome shotgun (WGS) entry which is preliminary data.</text>
</comment>
<dbReference type="InterPro" id="IPR003593">
    <property type="entry name" value="AAA+_ATPase"/>
</dbReference>
<dbReference type="CDD" id="cd18808">
    <property type="entry name" value="SF1_C_Upf1"/>
    <property type="match status" value="1"/>
</dbReference>
<dbReference type="SUPFAM" id="SSF52540">
    <property type="entry name" value="P-loop containing nucleoside triphosphate hydrolases"/>
    <property type="match status" value="1"/>
</dbReference>
<dbReference type="OrthoDB" id="9757917at2"/>
<feature type="domain" description="AAA+ ATPase" evidence="1">
    <location>
        <begin position="592"/>
        <end position="906"/>
    </location>
</feature>
<gene>
    <name evidence="2" type="ORF">CHU95_03485</name>
</gene>
<dbReference type="InterPro" id="IPR041679">
    <property type="entry name" value="DNA2/NAM7-like_C"/>
</dbReference>
<accession>A0A255Z5N2</accession>
<dbReference type="InterPro" id="IPR041677">
    <property type="entry name" value="DNA2/NAM7_AAA_11"/>
</dbReference>
<dbReference type="Proteomes" id="UP000216998">
    <property type="component" value="Unassembled WGS sequence"/>
</dbReference>
<dbReference type="Pfam" id="PF13086">
    <property type="entry name" value="AAA_11"/>
    <property type="match status" value="2"/>
</dbReference>